<evidence type="ECO:0000259" key="1">
    <source>
        <dbReference type="Pfam" id="PF01522"/>
    </source>
</evidence>
<dbReference type="EMBL" id="CAJPEV010000656">
    <property type="protein sequence ID" value="CAG0887318.1"/>
    <property type="molecule type" value="Genomic_DNA"/>
</dbReference>
<proteinExistence type="predicted"/>
<gene>
    <name evidence="2" type="ORF">DSTB1V02_LOCUS4435</name>
</gene>
<dbReference type="EMBL" id="LR900173">
    <property type="protein sequence ID" value="CAD7244541.1"/>
    <property type="molecule type" value="Genomic_DNA"/>
</dbReference>
<dbReference type="InterPro" id="IPR052740">
    <property type="entry name" value="CE4"/>
</dbReference>
<feature type="domain" description="NodB homology" evidence="1">
    <location>
        <begin position="104"/>
        <end position="202"/>
    </location>
</feature>
<evidence type="ECO:0000313" key="2">
    <source>
        <dbReference type="EMBL" id="CAD7244541.1"/>
    </source>
</evidence>
<keyword evidence="3" id="KW-1185">Reference proteome</keyword>
<reference evidence="2" key="1">
    <citation type="submission" date="2020-11" db="EMBL/GenBank/DDBJ databases">
        <authorList>
            <person name="Tran Van P."/>
        </authorList>
    </citation>
    <scope>NUCLEOTIDE SEQUENCE</scope>
</reference>
<dbReference type="GO" id="GO:0005975">
    <property type="term" value="P:carbohydrate metabolic process"/>
    <property type="evidence" value="ECO:0007669"/>
    <property type="project" value="InterPro"/>
</dbReference>
<dbReference type="Gene3D" id="3.20.20.370">
    <property type="entry name" value="Glycoside hydrolase/deacetylase"/>
    <property type="match status" value="2"/>
</dbReference>
<dbReference type="Proteomes" id="UP000677054">
    <property type="component" value="Unassembled WGS sequence"/>
</dbReference>
<sequence>MVSALEKAKREKINALHSQLATKVESYEESIRNHRASIYRLIVELPPSSSLASPPSLSSVALALPEAPSTTPGLDAARKCEPNQCTLPYCFCSSDGTKPPKDMDPKDMIVVTFDDAVNLNNYEKYLRVFRGRANPNGCPTRGTFFVTHEYSNYHMIQDLYAQGHEIALHTVTHSTGLENENYETWTNEMIGMRDILRRFANVSVEDLLGMRAPFIMPGRNAQYEVLRDFKLAYDSSIGVPPSPVPVWPYTLDYQIPHECKAGTCPTNSFPGLGFSSVYLPTVANAADKKATIIRCNAILPHFPRRPSGDERLPRGGIRRRRNVARLRAERQGESLAEAHSHAPFLSLLGGMDMGMGMGIGRVSYWGWCSCCQRLHVGGPIRMVAGIWELPLNAHYVSDYDGGHCPFLDQCVLFNHEPKDILQWLKEDFLRYYNKNRAPYHMSFHTNWFQQPKLEDGLGLFLDWALQQPNVYMVTATQALLWVTEPADISQIKNFEPWDCKKLPKRGKPCNNPVKCGPLLFKTENYTGSRYMTTCFECPRVYPWLTNSAGSEYSKADIYRPEIIQQVHAKTN</sequence>
<protein>
    <recommendedName>
        <fullName evidence="1">NodB homology domain-containing protein</fullName>
    </recommendedName>
</protein>
<dbReference type="PANTHER" id="PTHR45985">
    <property type="match status" value="1"/>
</dbReference>
<organism evidence="2">
    <name type="scientific">Darwinula stevensoni</name>
    <dbReference type="NCBI Taxonomy" id="69355"/>
    <lineage>
        <taxon>Eukaryota</taxon>
        <taxon>Metazoa</taxon>
        <taxon>Ecdysozoa</taxon>
        <taxon>Arthropoda</taxon>
        <taxon>Crustacea</taxon>
        <taxon>Oligostraca</taxon>
        <taxon>Ostracoda</taxon>
        <taxon>Podocopa</taxon>
        <taxon>Podocopida</taxon>
        <taxon>Darwinulocopina</taxon>
        <taxon>Darwinuloidea</taxon>
        <taxon>Darwinulidae</taxon>
        <taxon>Darwinula</taxon>
    </lineage>
</organism>
<accession>A0A7R8X5Q0</accession>
<dbReference type="OrthoDB" id="504708at2759"/>
<dbReference type="InterPro" id="IPR002509">
    <property type="entry name" value="NODB_dom"/>
</dbReference>
<dbReference type="Pfam" id="PF01522">
    <property type="entry name" value="Polysacc_deac_1"/>
    <property type="match status" value="1"/>
</dbReference>
<name>A0A7R8X5Q0_9CRUS</name>
<evidence type="ECO:0000313" key="3">
    <source>
        <dbReference type="Proteomes" id="UP000677054"/>
    </source>
</evidence>
<dbReference type="InterPro" id="IPR011330">
    <property type="entry name" value="Glyco_hydro/deAcase_b/a-brl"/>
</dbReference>
<dbReference type="AlphaFoldDB" id="A0A7R8X5Q0"/>
<dbReference type="GO" id="GO:0016810">
    <property type="term" value="F:hydrolase activity, acting on carbon-nitrogen (but not peptide) bonds"/>
    <property type="evidence" value="ECO:0007669"/>
    <property type="project" value="InterPro"/>
</dbReference>
<dbReference type="PANTHER" id="PTHR45985:SF3">
    <property type="entry name" value="CHITIN DEACETYLASE-LIKE 4"/>
    <property type="match status" value="1"/>
</dbReference>
<dbReference type="SUPFAM" id="SSF88713">
    <property type="entry name" value="Glycoside hydrolase/deacetylase"/>
    <property type="match status" value="2"/>
</dbReference>